<reference evidence="2" key="1">
    <citation type="journal article" date="2021" name="Nat. Commun.">
        <title>Genetic determinants of endophytism in the Arabidopsis root mycobiome.</title>
        <authorList>
            <person name="Mesny F."/>
            <person name="Miyauchi S."/>
            <person name="Thiergart T."/>
            <person name="Pickel B."/>
            <person name="Atanasova L."/>
            <person name="Karlsson M."/>
            <person name="Huettel B."/>
            <person name="Barry K.W."/>
            <person name="Haridas S."/>
            <person name="Chen C."/>
            <person name="Bauer D."/>
            <person name="Andreopoulos W."/>
            <person name="Pangilinan J."/>
            <person name="LaButti K."/>
            <person name="Riley R."/>
            <person name="Lipzen A."/>
            <person name="Clum A."/>
            <person name="Drula E."/>
            <person name="Henrissat B."/>
            <person name="Kohler A."/>
            <person name="Grigoriev I.V."/>
            <person name="Martin F.M."/>
            <person name="Hacquard S."/>
        </authorList>
    </citation>
    <scope>NUCLEOTIDE SEQUENCE</scope>
    <source>
        <strain evidence="2">MPI-SDFR-AT-0120</strain>
    </source>
</reference>
<evidence type="ECO:0000313" key="2">
    <source>
        <dbReference type="EMBL" id="KAH7069525.1"/>
    </source>
</evidence>
<accession>A0A8K0VRS6</accession>
<evidence type="ECO:0000313" key="3">
    <source>
        <dbReference type="Proteomes" id="UP000813461"/>
    </source>
</evidence>
<feature type="transmembrane region" description="Helical" evidence="1">
    <location>
        <begin position="46"/>
        <end position="65"/>
    </location>
</feature>
<keyword evidence="1" id="KW-1133">Transmembrane helix</keyword>
<keyword evidence="1" id="KW-0812">Transmembrane</keyword>
<organism evidence="2 3">
    <name type="scientific">Paraphoma chrysanthemicola</name>
    <dbReference type="NCBI Taxonomy" id="798071"/>
    <lineage>
        <taxon>Eukaryota</taxon>
        <taxon>Fungi</taxon>
        <taxon>Dikarya</taxon>
        <taxon>Ascomycota</taxon>
        <taxon>Pezizomycotina</taxon>
        <taxon>Dothideomycetes</taxon>
        <taxon>Pleosporomycetidae</taxon>
        <taxon>Pleosporales</taxon>
        <taxon>Pleosporineae</taxon>
        <taxon>Phaeosphaeriaceae</taxon>
        <taxon>Paraphoma</taxon>
    </lineage>
</organism>
<keyword evidence="1" id="KW-0472">Membrane</keyword>
<comment type="caution">
    <text evidence="2">The sequence shown here is derived from an EMBL/GenBank/DDBJ whole genome shotgun (WGS) entry which is preliminary data.</text>
</comment>
<dbReference type="AlphaFoldDB" id="A0A8K0VRS6"/>
<keyword evidence="3" id="KW-1185">Reference proteome</keyword>
<gene>
    <name evidence="2" type="ORF">FB567DRAFT_540323</name>
</gene>
<name>A0A8K0VRS6_9PLEO</name>
<dbReference type="Proteomes" id="UP000813461">
    <property type="component" value="Unassembled WGS sequence"/>
</dbReference>
<dbReference type="EMBL" id="JAGMVJ010000029">
    <property type="protein sequence ID" value="KAH7069525.1"/>
    <property type="molecule type" value="Genomic_DNA"/>
</dbReference>
<dbReference type="OrthoDB" id="40823at2759"/>
<proteinExistence type="predicted"/>
<sequence length="128" mass="14463">MPPVIPAPTTTTALAKLARRTLVTAAPALTSHHLQRRGLSVNHTQGVTLGVIAAYVVIIALLWNLPYVRWVLWPFKVRFSFSKPLAWHTLIWVAGQLTSVIDACYRVSRIWTRNNGVLHRRPCRVYIS</sequence>
<protein>
    <submittedName>
        <fullName evidence="2">Uncharacterized protein</fullName>
    </submittedName>
</protein>
<evidence type="ECO:0000256" key="1">
    <source>
        <dbReference type="SAM" id="Phobius"/>
    </source>
</evidence>